<gene>
    <name evidence="2" type="ORF">HERI1096_LOCUS35912</name>
</gene>
<keyword evidence="1" id="KW-0812">Transmembrane</keyword>
<protein>
    <recommendedName>
        <fullName evidence="3">Amino acid transporter transmembrane domain-containing protein</fullName>
    </recommendedName>
</protein>
<sequence>MPGLLCAGRMAVVVQCMTVYPVLLYIIRSQVFSAFIYRRAYPGPLPVLLLTLVLASITSFLTLEVNISDVLRFAGAFGCLICVYGVPSLVHRKESKLNGSFTLPSFVCVGALVVFGLFCVVMQLIPPTKAKDSGESSSGESSS</sequence>
<organism evidence="2">
    <name type="scientific">Haptolina ericina</name>
    <dbReference type="NCBI Taxonomy" id="156174"/>
    <lineage>
        <taxon>Eukaryota</taxon>
        <taxon>Haptista</taxon>
        <taxon>Haptophyta</taxon>
        <taxon>Prymnesiophyceae</taxon>
        <taxon>Prymnesiales</taxon>
        <taxon>Prymnesiaceae</taxon>
        <taxon>Haptolina</taxon>
    </lineage>
</organism>
<feature type="transmembrane region" description="Helical" evidence="1">
    <location>
        <begin position="102"/>
        <end position="125"/>
    </location>
</feature>
<dbReference type="EMBL" id="HBHX01064876">
    <property type="protein sequence ID" value="CAE0145580.1"/>
    <property type="molecule type" value="Transcribed_RNA"/>
</dbReference>
<name>A0A7S3FFW4_9EUKA</name>
<feature type="transmembrane region" description="Helical" evidence="1">
    <location>
        <begin position="70"/>
        <end position="90"/>
    </location>
</feature>
<accession>A0A7S3FFW4</accession>
<feature type="transmembrane region" description="Helical" evidence="1">
    <location>
        <begin position="12"/>
        <end position="37"/>
    </location>
</feature>
<proteinExistence type="predicted"/>
<evidence type="ECO:0000313" key="2">
    <source>
        <dbReference type="EMBL" id="CAE0145580.1"/>
    </source>
</evidence>
<evidence type="ECO:0008006" key="3">
    <source>
        <dbReference type="Google" id="ProtNLM"/>
    </source>
</evidence>
<keyword evidence="1" id="KW-1133">Transmembrane helix</keyword>
<keyword evidence="1" id="KW-0472">Membrane</keyword>
<dbReference type="AlphaFoldDB" id="A0A7S3FFW4"/>
<reference evidence="2" key="1">
    <citation type="submission" date="2021-01" db="EMBL/GenBank/DDBJ databases">
        <authorList>
            <person name="Corre E."/>
            <person name="Pelletier E."/>
            <person name="Niang G."/>
            <person name="Scheremetjew M."/>
            <person name="Finn R."/>
            <person name="Kale V."/>
            <person name="Holt S."/>
            <person name="Cochrane G."/>
            <person name="Meng A."/>
            <person name="Brown T."/>
            <person name="Cohen L."/>
        </authorList>
    </citation>
    <scope>NUCLEOTIDE SEQUENCE</scope>
    <source>
        <strain evidence="2">CCMP281</strain>
    </source>
</reference>
<feature type="transmembrane region" description="Helical" evidence="1">
    <location>
        <begin position="43"/>
        <end position="63"/>
    </location>
</feature>
<evidence type="ECO:0000256" key="1">
    <source>
        <dbReference type="SAM" id="Phobius"/>
    </source>
</evidence>